<organism evidence="1">
    <name type="scientific">viral metagenome</name>
    <dbReference type="NCBI Taxonomy" id="1070528"/>
    <lineage>
        <taxon>unclassified sequences</taxon>
        <taxon>metagenomes</taxon>
        <taxon>organismal metagenomes</taxon>
    </lineage>
</organism>
<dbReference type="SMART" id="SM01425">
    <property type="entry name" value="EsV_1_7"/>
    <property type="match status" value="8"/>
</dbReference>
<protein>
    <submittedName>
        <fullName evidence="1">Uncharacterized protein</fullName>
    </submittedName>
</protein>
<proteinExistence type="predicted"/>
<name>A0A6C0BJ52_9ZZZZ</name>
<dbReference type="Pfam" id="PF19114">
    <property type="entry name" value="EsV_1_7_cys"/>
    <property type="match status" value="9"/>
</dbReference>
<dbReference type="AlphaFoldDB" id="A0A6C0BJ52"/>
<reference evidence="1" key="1">
    <citation type="journal article" date="2020" name="Nature">
        <title>Giant virus diversity and host interactions through global metagenomics.</title>
        <authorList>
            <person name="Schulz F."/>
            <person name="Roux S."/>
            <person name="Paez-Espino D."/>
            <person name="Jungbluth S."/>
            <person name="Walsh D.A."/>
            <person name="Denef V.J."/>
            <person name="McMahon K.D."/>
            <person name="Konstantinidis K.T."/>
            <person name="Eloe-Fadrosh E.A."/>
            <person name="Kyrpides N.C."/>
            <person name="Woyke T."/>
        </authorList>
    </citation>
    <scope>NUCLEOTIDE SEQUENCE</scope>
    <source>
        <strain evidence="1">GVMAG-M-3300014204-73</strain>
    </source>
</reference>
<sequence length="577" mass="66315">MSSKKKIVITLKQTTPPASGEKIKLKLKSDTTRPLIPSIPILTTTNKKPDLCDFINCQRQATHNYPGLTPLYCSQHKEIKMVNVKHKRSHCLECNNPRNFGDPIEKIALYCSDHRKPNMIDLRHPKCRICGQSASFAHVGTKTPIYCAHHKEACMINVKNKICQYLDTHGIQCGTTADFGYQNTTKPLYCGAHKLPDMVNLVHGTCKYNELYQCKKRPSFNYGNSPETSQPIYCNDHKQEGMINLNNSQCELCNRKPMYGYPESHHAIRCSDHLLDQLGNDLGLIDITRDRCRICHRQASHAQIGTKKMIYCITCSRTVTDVELVDLKHKYCESPNCHTNASYGFPHHLPTHCSQHIQIGQIKNPRAQCMSEGCREFAIYGYIVSKHCENHHLGDEIDLIQRRCVGCGLPGILDQIGLCGTCDPDLYKRLRLAKQKGVKDFCDANHLTYISYDKMIDHGISCKKRPDFIFKCESHMIVVEVDEDQHMSYQCENEQERMCLISQTLKMKTLFIRYNPDRYSPLNGKPANKEHERLTALKQQIEYWQQHPLPEDGLCFVTYLYFDDDDPSQWKNLNKLI</sequence>
<dbReference type="EMBL" id="MN739178">
    <property type="protein sequence ID" value="QHS92397.1"/>
    <property type="molecule type" value="Genomic_DNA"/>
</dbReference>
<dbReference type="InterPro" id="IPR043822">
    <property type="entry name" value="EsV_1_7_cys"/>
</dbReference>
<evidence type="ECO:0000313" key="1">
    <source>
        <dbReference type="EMBL" id="QHS92397.1"/>
    </source>
</evidence>
<accession>A0A6C0BJ52</accession>